<accession>A0ACB8JI10</accession>
<evidence type="ECO:0000313" key="2">
    <source>
        <dbReference type="Proteomes" id="UP000829398"/>
    </source>
</evidence>
<comment type="caution">
    <text evidence="1">The sequence shown here is derived from an EMBL/GenBank/DDBJ whole genome shotgun (WGS) entry which is preliminary data.</text>
</comment>
<dbReference type="Proteomes" id="UP000829398">
    <property type="component" value="Chromosome 7"/>
</dbReference>
<sequence length="253" mass="29505">MLQMIVAVCSAMCAQLRLRDERRLISRSSYRLSQQNNILYELIYESDVKCLSQIRMDRQTFTNYKLLCEKGGLVGSRKLSLEEMLAMFLNILAHHTKNLLIGFNFKRLGRTVSKCFHESLDGTYIKVHVLEADKPRYRTRKNEITTNVLGVCSQDMQFIYVLPGWEGSSHDMRVLKDVVSRRNGLKLPHGYYYLVDGGYTNGMGFLSPFRGQRYHLSDFWDGHQPTTSEELFNMKHSSARNVIERCFRLLKKR</sequence>
<dbReference type="EMBL" id="CM039176">
    <property type="protein sequence ID" value="KAH9717303.1"/>
    <property type="molecule type" value="Genomic_DNA"/>
</dbReference>
<name>A0ACB8JI10_CITSI</name>
<evidence type="ECO:0000313" key="1">
    <source>
        <dbReference type="EMBL" id="KAH9717303.1"/>
    </source>
</evidence>
<organism evidence="1 2">
    <name type="scientific">Citrus sinensis</name>
    <name type="common">Sweet orange</name>
    <name type="synonym">Citrus aurantium var. sinensis</name>
    <dbReference type="NCBI Taxonomy" id="2711"/>
    <lineage>
        <taxon>Eukaryota</taxon>
        <taxon>Viridiplantae</taxon>
        <taxon>Streptophyta</taxon>
        <taxon>Embryophyta</taxon>
        <taxon>Tracheophyta</taxon>
        <taxon>Spermatophyta</taxon>
        <taxon>Magnoliopsida</taxon>
        <taxon>eudicotyledons</taxon>
        <taxon>Gunneridae</taxon>
        <taxon>Pentapetalae</taxon>
        <taxon>rosids</taxon>
        <taxon>malvids</taxon>
        <taxon>Sapindales</taxon>
        <taxon>Rutaceae</taxon>
        <taxon>Aurantioideae</taxon>
        <taxon>Citrus</taxon>
    </lineage>
</organism>
<proteinExistence type="predicted"/>
<keyword evidence="2" id="KW-1185">Reference proteome</keyword>
<protein>
    <submittedName>
        <fullName evidence="1">DDE Tnp4 domain-containing protein</fullName>
    </submittedName>
</protein>
<gene>
    <name evidence="1" type="ORF">KPL71_021768</name>
</gene>
<reference evidence="2" key="1">
    <citation type="journal article" date="2023" name="Hortic. Res.">
        <title>A chromosome-level phased genome enabling allele-level studies in sweet orange: a case study on citrus Huanglongbing tolerance.</title>
        <authorList>
            <person name="Wu B."/>
            <person name="Yu Q."/>
            <person name="Deng Z."/>
            <person name="Duan Y."/>
            <person name="Luo F."/>
            <person name="Gmitter F. Jr."/>
        </authorList>
    </citation>
    <scope>NUCLEOTIDE SEQUENCE [LARGE SCALE GENOMIC DNA]</scope>
    <source>
        <strain evidence="2">cv. Valencia</strain>
    </source>
</reference>